<evidence type="ECO:0000256" key="2">
    <source>
        <dbReference type="ARBA" id="ARBA00005979"/>
    </source>
</evidence>
<dbReference type="GO" id="GO:0010181">
    <property type="term" value="F:FMN binding"/>
    <property type="evidence" value="ECO:0007669"/>
    <property type="project" value="InterPro"/>
</dbReference>
<feature type="domain" description="NADH:flavin oxidoreductase/NADH oxidase N-terminal" evidence="4">
    <location>
        <begin position="7"/>
        <end position="332"/>
    </location>
</feature>
<dbReference type="EMBL" id="VWPL01000005">
    <property type="protein sequence ID" value="KAA5602657.1"/>
    <property type="molecule type" value="Genomic_DNA"/>
</dbReference>
<dbReference type="FunFam" id="3.20.20.70:FF:000059">
    <property type="entry name" value="N-ethylmaleimide reductase, FMN-linked"/>
    <property type="match status" value="1"/>
</dbReference>
<comment type="similarity">
    <text evidence="2">Belongs to the NADH:flavin oxidoreductase/NADH oxidase family.</text>
</comment>
<gene>
    <name evidence="5" type="ORF">F1193_04010</name>
</gene>
<dbReference type="GO" id="GO:0016628">
    <property type="term" value="F:oxidoreductase activity, acting on the CH-CH group of donors, NAD or NADP as acceptor"/>
    <property type="evidence" value="ECO:0007669"/>
    <property type="project" value="UniProtKB-ARBA"/>
</dbReference>
<dbReference type="AlphaFoldDB" id="A0A5M6I472"/>
<evidence type="ECO:0000256" key="1">
    <source>
        <dbReference type="ARBA" id="ARBA00001917"/>
    </source>
</evidence>
<accession>A0A5M6I472</accession>
<keyword evidence="6" id="KW-1185">Reference proteome</keyword>
<dbReference type="Pfam" id="PF00724">
    <property type="entry name" value="Oxidored_FMN"/>
    <property type="match status" value="1"/>
</dbReference>
<evidence type="ECO:0000259" key="4">
    <source>
        <dbReference type="Pfam" id="PF00724"/>
    </source>
</evidence>
<dbReference type="InterPro" id="IPR013785">
    <property type="entry name" value="Aldolase_TIM"/>
</dbReference>
<reference evidence="5 6" key="1">
    <citation type="submission" date="2019-09" db="EMBL/GenBank/DDBJ databases">
        <title>Draft Whole-Genome sequence of Blastochloris sulfoviridis DSM 729.</title>
        <authorList>
            <person name="Meyer T.E."/>
            <person name="Kyndt J.A."/>
        </authorList>
    </citation>
    <scope>NUCLEOTIDE SEQUENCE [LARGE SCALE GENOMIC DNA]</scope>
    <source>
        <strain evidence="5 6">DSM 729</strain>
    </source>
</reference>
<dbReference type="Proteomes" id="UP000323886">
    <property type="component" value="Unassembled WGS sequence"/>
</dbReference>
<dbReference type="OrthoDB" id="9804454at2"/>
<comment type="cofactor">
    <cofactor evidence="1">
        <name>FMN</name>
        <dbReference type="ChEBI" id="CHEBI:58210"/>
    </cofactor>
</comment>
<dbReference type="RefSeq" id="WP_150096387.1">
    <property type="nucleotide sequence ID" value="NZ_VWPL01000005.1"/>
</dbReference>
<proteinExistence type="inferred from homology"/>
<dbReference type="InterPro" id="IPR045247">
    <property type="entry name" value="Oye-like"/>
</dbReference>
<evidence type="ECO:0000256" key="3">
    <source>
        <dbReference type="ARBA" id="ARBA00023002"/>
    </source>
</evidence>
<evidence type="ECO:0000313" key="5">
    <source>
        <dbReference type="EMBL" id="KAA5602657.1"/>
    </source>
</evidence>
<organism evidence="5 6">
    <name type="scientific">Blastochloris sulfoviridis</name>
    <dbReference type="NCBI Taxonomy" id="50712"/>
    <lineage>
        <taxon>Bacteria</taxon>
        <taxon>Pseudomonadati</taxon>
        <taxon>Pseudomonadota</taxon>
        <taxon>Alphaproteobacteria</taxon>
        <taxon>Hyphomicrobiales</taxon>
        <taxon>Blastochloridaceae</taxon>
        <taxon>Blastochloris</taxon>
    </lineage>
</organism>
<dbReference type="PANTHER" id="PTHR22893">
    <property type="entry name" value="NADH OXIDOREDUCTASE-RELATED"/>
    <property type="match status" value="1"/>
</dbReference>
<protein>
    <submittedName>
        <fullName evidence="5">Alkene reductase</fullName>
    </submittedName>
</protein>
<dbReference type="CDD" id="cd02933">
    <property type="entry name" value="OYE_like_FMN"/>
    <property type="match status" value="1"/>
</dbReference>
<dbReference type="PANTHER" id="PTHR22893:SF91">
    <property type="entry name" value="NADPH DEHYDROGENASE 2-RELATED"/>
    <property type="match status" value="1"/>
</dbReference>
<name>A0A5M6I472_9HYPH</name>
<comment type="caution">
    <text evidence="5">The sequence shown here is derived from an EMBL/GenBank/DDBJ whole genome shotgun (WGS) entry which is preliminary data.</text>
</comment>
<dbReference type="Gene3D" id="3.20.20.70">
    <property type="entry name" value="Aldolase class I"/>
    <property type="match status" value="1"/>
</dbReference>
<keyword evidence="3" id="KW-0560">Oxidoreductase</keyword>
<dbReference type="InterPro" id="IPR001155">
    <property type="entry name" value="OxRdtase_FMN_N"/>
</dbReference>
<dbReference type="GO" id="GO:0005829">
    <property type="term" value="C:cytosol"/>
    <property type="evidence" value="ECO:0007669"/>
    <property type="project" value="TreeGrafter"/>
</dbReference>
<evidence type="ECO:0000313" key="6">
    <source>
        <dbReference type="Proteomes" id="UP000323886"/>
    </source>
</evidence>
<sequence>MPAFDHLLSPVKLGALSLPNRVVMAPLTRSRAVEGDVPSPLAVEYYCQRAEAGLIISEASQVSAQAKGYPRTPGIFTDAQVAGWRAITDAVHGRGGRIFLQLWHTGRLSHPSTQPDGGQPVAPSAIRAEGQTFTATGLQPFVTPRALTLEEIPGVVADFAAGAANAKRAGFDGVEIHGANGYLIDQFLRDGTNQRDDAYGGPVENRARFLKEVVEAVVGVWGADRVGVRLSPMFDNYGMRDSDPAATFGYAAEMLGRYGLAYLHGMQGGPAGFDFGAFRRRFAGSYIANSGYDAARADAAIAAGDADLVAFGVPFIANPDLVERFRRGAPLNAPDPATFFQGEARGYTDYPTLAAG</sequence>
<dbReference type="SUPFAM" id="SSF51395">
    <property type="entry name" value="FMN-linked oxidoreductases"/>
    <property type="match status" value="1"/>
</dbReference>